<dbReference type="AlphaFoldDB" id="A0A1Y2L700"/>
<gene>
    <name evidence="8 9" type="primary">flgI</name>
    <name evidence="9" type="ORF">TALK_19445</name>
</gene>
<evidence type="ECO:0000256" key="5">
    <source>
        <dbReference type="ARBA" id="ARBA00022764"/>
    </source>
</evidence>
<comment type="caution">
    <text evidence="9">The sequence shown here is derived from an EMBL/GenBank/DDBJ whole genome shotgun (WGS) entry which is preliminary data.</text>
</comment>
<dbReference type="Pfam" id="PF02119">
    <property type="entry name" value="FlgI"/>
    <property type="match status" value="1"/>
</dbReference>
<evidence type="ECO:0000313" key="9">
    <source>
        <dbReference type="EMBL" id="OSQ44028.1"/>
    </source>
</evidence>
<evidence type="ECO:0000256" key="4">
    <source>
        <dbReference type="ARBA" id="ARBA00022729"/>
    </source>
</evidence>
<keyword evidence="9" id="KW-0966">Cell projection</keyword>
<evidence type="ECO:0000313" key="10">
    <source>
        <dbReference type="Proteomes" id="UP000193396"/>
    </source>
</evidence>
<keyword evidence="6 8" id="KW-0975">Bacterial flagellum</keyword>
<evidence type="ECO:0000256" key="1">
    <source>
        <dbReference type="ARBA" id="ARBA00002591"/>
    </source>
</evidence>
<accession>A0A1Y2L700</accession>
<dbReference type="PRINTS" id="PR01010">
    <property type="entry name" value="FLGPRINGFLGI"/>
</dbReference>
<dbReference type="GO" id="GO:0071973">
    <property type="term" value="P:bacterial-type flagellum-dependent cell motility"/>
    <property type="evidence" value="ECO:0007669"/>
    <property type="project" value="InterPro"/>
</dbReference>
<keyword evidence="5" id="KW-0574">Periplasm</keyword>
<comment type="subcellular location">
    <subcellularLocation>
        <location evidence="2 8">Bacterial flagellum basal body</location>
    </subcellularLocation>
</comment>
<name>A0A1Y2L700_9PROT</name>
<dbReference type="HAMAP" id="MF_00416">
    <property type="entry name" value="FlgI"/>
    <property type="match status" value="1"/>
</dbReference>
<evidence type="ECO:0000256" key="7">
    <source>
        <dbReference type="ARBA" id="ARBA00032344"/>
    </source>
</evidence>
<comment type="subunit">
    <text evidence="8">The basal body constitutes a major portion of the flagellar organelle and consists of four rings (L,P,S, and M) mounted on a central rod.</text>
</comment>
<reference evidence="9 10" key="1">
    <citation type="submission" date="2014-03" db="EMBL/GenBank/DDBJ databases">
        <title>The draft genome sequence of Thalassospira alkalitolerans JCM 18968.</title>
        <authorList>
            <person name="Lai Q."/>
            <person name="Shao Z."/>
        </authorList>
    </citation>
    <scope>NUCLEOTIDE SEQUENCE [LARGE SCALE GENOMIC DNA]</scope>
    <source>
        <strain evidence="9 10">JCM 18968</strain>
    </source>
</reference>
<keyword evidence="9" id="KW-0969">Cilium</keyword>
<dbReference type="Proteomes" id="UP000193396">
    <property type="component" value="Unassembled WGS sequence"/>
</dbReference>
<comment type="similarity">
    <text evidence="8">Belongs to the FlgI family.</text>
</comment>
<evidence type="ECO:0000256" key="3">
    <source>
        <dbReference type="ARBA" id="ARBA00019515"/>
    </source>
</evidence>
<keyword evidence="9" id="KW-0282">Flagellum</keyword>
<dbReference type="STRING" id="1293890.TALK_19445"/>
<dbReference type="RefSeq" id="WP_085620827.1">
    <property type="nucleotide sequence ID" value="NZ_JFKB01000021.1"/>
</dbReference>
<dbReference type="GO" id="GO:0030288">
    <property type="term" value="C:outer membrane-bounded periplasmic space"/>
    <property type="evidence" value="ECO:0007669"/>
    <property type="project" value="InterPro"/>
</dbReference>
<evidence type="ECO:0000256" key="6">
    <source>
        <dbReference type="ARBA" id="ARBA00023143"/>
    </source>
</evidence>
<dbReference type="EMBL" id="JFKB01000021">
    <property type="protein sequence ID" value="OSQ44028.1"/>
    <property type="molecule type" value="Genomic_DNA"/>
</dbReference>
<sequence length="380" mass="40226" precursor="true">MIKRLGKYVVKAATIAAMSMIALTHVAPAHAQSRIKDIADFDGVRDNMLVGYGLVVGLNGTGDDLGDADFTRQSLVAMLERLGINVRDQIDDLDSDNIAAVMVTATLPPFSRQGSRLDVGISAIGTSESLQGGTLLVTPMVGADGEVYAVAQGNLAVGGFSAGGAAETVVKGVPTSARIANGGIVEREIDFNLNSMQDMSVILRNPDFTTARRIAEAINAYLGEVSARPSDPGTVRITIPERYDQNVVALLTDIEQLRVEPDQIARVVIDENTGTIVMGENVRINRVAIAQGNLTIRVTETQQVSQPSPFSQTGTTQTVDRTNVQVDEGTDNQLGVLQSGVSLQELVNGLNSLGVGPRDMITILQAIKTSGALQAEIEVM</sequence>
<keyword evidence="4 8" id="KW-0732">Signal</keyword>
<feature type="chain" id="PRO_5013406860" description="Flagellar P-ring protein" evidence="8">
    <location>
        <begin position="32"/>
        <end position="380"/>
    </location>
</feature>
<organism evidence="9 10">
    <name type="scientific">Thalassospira alkalitolerans</name>
    <dbReference type="NCBI Taxonomy" id="1293890"/>
    <lineage>
        <taxon>Bacteria</taxon>
        <taxon>Pseudomonadati</taxon>
        <taxon>Pseudomonadota</taxon>
        <taxon>Alphaproteobacteria</taxon>
        <taxon>Rhodospirillales</taxon>
        <taxon>Thalassospiraceae</taxon>
        <taxon>Thalassospira</taxon>
    </lineage>
</organism>
<protein>
    <recommendedName>
        <fullName evidence="3 8">Flagellar P-ring protein</fullName>
    </recommendedName>
    <alternativeName>
        <fullName evidence="7 8">Basal body P-ring protein</fullName>
    </alternativeName>
</protein>
<dbReference type="PANTHER" id="PTHR30381">
    <property type="entry name" value="FLAGELLAR P-RING PERIPLASMIC PROTEIN FLGI"/>
    <property type="match status" value="1"/>
</dbReference>
<dbReference type="GO" id="GO:0005198">
    <property type="term" value="F:structural molecule activity"/>
    <property type="evidence" value="ECO:0007669"/>
    <property type="project" value="InterPro"/>
</dbReference>
<evidence type="ECO:0000256" key="8">
    <source>
        <dbReference type="HAMAP-Rule" id="MF_00416"/>
    </source>
</evidence>
<dbReference type="OrthoDB" id="9786431at2"/>
<dbReference type="InterPro" id="IPR001782">
    <property type="entry name" value="Flag_FlgI"/>
</dbReference>
<comment type="function">
    <text evidence="1 8">Assembles around the rod to form the L-ring and probably protects the motor/basal body from shearing forces during rotation.</text>
</comment>
<feature type="signal peptide" evidence="8">
    <location>
        <begin position="1"/>
        <end position="31"/>
    </location>
</feature>
<dbReference type="NCBIfam" id="NF003676">
    <property type="entry name" value="PRK05303.1"/>
    <property type="match status" value="1"/>
</dbReference>
<dbReference type="PANTHER" id="PTHR30381:SF0">
    <property type="entry name" value="FLAGELLAR P-RING PROTEIN"/>
    <property type="match status" value="1"/>
</dbReference>
<proteinExistence type="inferred from homology"/>
<dbReference type="GO" id="GO:0009428">
    <property type="term" value="C:bacterial-type flagellum basal body, distal rod, P ring"/>
    <property type="evidence" value="ECO:0007669"/>
    <property type="project" value="InterPro"/>
</dbReference>
<evidence type="ECO:0000256" key="2">
    <source>
        <dbReference type="ARBA" id="ARBA00004117"/>
    </source>
</evidence>
<keyword evidence="10" id="KW-1185">Reference proteome</keyword>